<organism evidence="8 9">
    <name type="scientific">Paenibacillus marchantiophytorum</name>
    <dbReference type="NCBI Taxonomy" id="1619310"/>
    <lineage>
        <taxon>Bacteria</taxon>
        <taxon>Bacillati</taxon>
        <taxon>Bacillota</taxon>
        <taxon>Bacilli</taxon>
        <taxon>Bacillales</taxon>
        <taxon>Paenibacillaceae</taxon>
        <taxon>Paenibacillus</taxon>
    </lineage>
</organism>
<evidence type="ECO:0000256" key="5">
    <source>
        <dbReference type="ARBA" id="ARBA00022989"/>
    </source>
</evidence>
<feature type="transmembrane region" description="Helical" evidence="7">
    <location>
        <begin position="52"/>
        <end position="78"/>
    </location>
</feature>
<dbReference type="PANTHER" id="PTHR34184">
    <property type="entry name" value="UPF0718 PROTEIN YCGR"/>
    <property type="match status" value="1"/>
</dbReference>
<name>A0ABQ2BV97_9BACL</name>
<accession>A0ABQ2BV97</accession>
<comment type="similarity">
    <text evidence="2">Belongs to the UPF0718 family.</text>
</comment>
<keyword evidence="3" id="KW-1003">Cell membrane</keyword>
<protein>
    <submittedName>
        <fullName evidence="8">UPF0718 protein YcgR</fullName>
    </submittedName>
</protein>
<sequence>MQQMAVTKKTNKSNANLFALLFLLGIVSLYVFTYESPGTFLSSPKLQVFKTVFISMIIEAMPFILIGVFVSALLQVYVSEQMIRRMIPRHPVLGILTASLLGIIFPICECGMVPAIRKLIRKGMPVHVATTFILVGPILNPVVFWSTWTAFRNRPEMAFSRMGLAFLCALLIGLIVYRFVKGNPLRQTASDLHSHGHEEDHPHPHASNKVLSVMGHAIEEFFEMGKYLLFGACLVAILITFISQESLVSLGQGTWSSNFMMMGLGFLLSLCSTSDAFVAQSFMTTFSKGSLIAFMVFGPMLNLKGLLMMLAVFKTKFVVLLSLLVIVFVYAGSIILEYTVLK</sequence>
<evidence type="ECO:0000256" key="6">
    <source>
        <dbReference type="ARBA" id="ARBA00023136"/>
    </source>
</evidence>
<keyword evidence="9" id="KW-1185">Reference proteome</keyword>
<keyword evidence="5 7" id="KW-1133">Transmembrane helix</keyword>
<dbReference type="EMBL" id="BMHE01000007">
    <property type="protein sequence ID" value="GGI47010.1"/>
    <property type="molecule type" value="Genomic_DNA"/>
</dbReference>
<dbReference type="Proteomes" id="UP000615455">
    <property type="component" value="Unassembled WGS sequence"/>
</dbReference>
<feature type="transmembrane region" description="Helical" evidence="7">
    <location>
        <begin position="90"/>
        <end position="116"/>
    </location>
</feature>
<evidence type="ECO:0000256" key="3">
    <source>
        <dbReference type="ARBA" id="ARBA00022475"/>
    </source>
</evidence>
<comment type="caution">
    <text evidence="8">The sequence shown here is derived from an EMBL/GenBank/DDBJ whole genome shotgun (WGS) entry which is preliminary data.</text>
</comment>
<proteinExistence type="inferred from homology"/>
<feature type="transmembrane region" description="Helical" evidence="7">
    <location>
        <begin position="163"/>
        <end position="180"/>
    </location>
</feature>
<evidence type="ECO:0000256" key="7">
    <source>
        <dbReference type="SAM" id="Phobius"/>
    </source>
</evidence>
<evidence type="ECO:0000256" key="4">
    <source>
        <dbReference type="ARBA" id="ARBA00022692"/>
    </source>
</evidence>
<feature type="transmembrane region" description="Helical" evidence="7">
    <location>
        <begin position="128"/>
        <end position="151"/>
    </location>
</feature>
<feature type="transmembrane region" description="Helical" evidence="7">
    <location>
        <begin position="227"/>
        <end position="247"/>
    </location>
</feature>
<keyword evidence="4 7" id="KW-0812">Transmembrane</keyword>
<feature type="transmembrane region" description="Helical" evidence="7">
    <location>
        <begin position="317"/>
        <end position="336"/>
    </location>
</feature>
<evidence type="ECO:0000256" key="2">
    <source>
        <dbReference type="ARBA" id="ARBA00006386"/>
    </source>
</evidence>
<feature type="transmembrane region" description="Helical" evidence="7">
    <location>
        <begin position="291"/>
        <end position="310"/>
    </location>
</feature>
<feature type="transmembrane region" description="Helical" evidence="7">
    <location>
        <begin position="259"/>
        <end position="279"/>
    </location>
</feature>
<evidence type="ECO:0000313" key="8">
    <source>
        <dbReference type="EMBL" id="GGI47010.1"/>
    </source>
</evidence>
<feature type="transmembrane region" description="Helical" evidence="7">
    <location>
        <begin position="15"/>
        <end position="32"/>
    </location>
</feature>
<dbReference type="InterPro" id="IPR052923">
    <property type="entry name" value="UPF0718"/>
</dbReference>
<evidence type="ECO:0000313" key="9">
    <source>
        <dbReference type="Proteomes" id="UP000615455"/>
    </source>
</evidence>
<gene>
    <name evidence="8" type="primary">ycgR</name>
    <name evidence="8" type="ORF">GCM10008018_20020</name>
</gene>
<dbReference type="Pfam" id="PF03773">
    <property type="entry name" value="ArsP_1"/>
    <property type="match status" value="1"/>
</dbReference>
<reference evidence="9" key="1">
    <citation type="journal article" date="2019" name="Int. J. Syst. Evol. Microbiol.">
        <title>The Global Catalogue of Microorganisms (GCM) 10K type strain sequencing project: providing services to taxonomists for standard genome sequencing and annotation.</title>
        <authorList>
            <consortium name="The Broad Institute Genomics Platform"/>
            <consortium name="The Broad Institute Genome Sequencing Center for Infectious Disease"/>
            <person name="Wu L."/>
            <person name="Ma J."/>
        </authorList>
    </citation>
    <scope>NUCLEOTIDE SEQUENCE [LARGE SCALE GENOMIC DNA]</scope>
    <source>
        <strain evidence="9">CGMCC 1.15043</strain>
    </source>
</reference>
<keyword evidence="6 7" id="KW-0472">Membrane</keyword>
<dbReference type="InterPro" id="IPR005524">
    <property type="entry name" value="DUF318"/>
</dbReference>
<dbReference type="PANTHER" id="PTHR34184:SF4">
    <property type="entry name" value="UPF0718 PROTEIN YCGR"/>
    <property type="match status" value="1"/>
</dbReference>
<comment type="subcellular location">
    <subcellularLocation>
        <location evidence="1">Cell membrane</location>
        <topology evidence="1">Multi-pass membrane protein</topology>
    </subcellularLocation>
</comment>
<evidence type="ECO:0000256" key="1">
    <source>
        <dbReference type="ARBA" id="ARBA00004651"/>
    </source>
</evidence>